<reference evidence="2 3" key="1">
    <citation type="submission" date="2024-01" db="EMBL/GenBank/DDBJ databases">
        <title>The genomes of 5 underutilized Papilionoideae crops provide insights into root nodulation and disease resistance.</title>
        <authorList>
            <person name="Yuan L."/>
        </authorList>
    </citation>
    <scope>NUCLEOTIDE SEQUENCE [LARGE SCALE GENOMIC DNA]</scope>
    <source>
        <strain evidence="2">LY-2023</strain>
        <tissue evidence="2">Leaf</tissue>
    </source>
</reference>
<feature type="compositionally biased region" description="Basic and acidic residues" evidence="1">
    <location>
        <begin position="121"/>
        <end position="130"/>
    </location>
</feature>
<protein>
    <submittedName>
        <fullName evidence="2">Uncharacterized protein</fullName>
    </submittedName>
</protein>
<evidence type="ECO:0000256" key="1">
    <source>
        <dbReference type="SAM" id="MobiDB-lite"/>
    </source>
</evidence>
<gene>
    <name evidence="2" type="ORF">RJT34_12213</name>
</gene>
<keyword evidence="3" id="KW-1185">Reference proteome</keyword>
<name>A0AAN9JLB9_CLITE</name>
<dbReference type="AlphaFoldDB" id="A0AAN9JLB9"/>
<evidence type="ECO:0000313" key="2">
    <source>
        <dbReference type="EMBL" id="KAK7301350.1"/>
    </source>
</evidence>
<sequence>MPTSSAVSCSSMRGESSNLLLGNVTVQQTSSGCNVASCNYSCFVNGTIITNYDDIEDRSIMVNCGQMRLLGCEWLKNLDVAAIITVVPDSSASMSGLRGKDNRPEGNEGWSGSGMVTYNGRLDDGDENLK</sequence>
<organism evidence="2 3">
    <name type="scientific">Clitoria ternatea</name>
    <name type="common">Butterfly pea</name>
    <dbReference type="NCBI Taxonomy" id="43366"/>
    <lineage>
        <taxon>Eukaryota</taxon>
        <taxon>Viridiplantae</taxon>
        <taxon>Streptophyta</taxon>
        <taxon>Embryophyta</taxon>
        <taxon>Tracheophyta</taxon>
        <taxon>Spermatophyta</taxon>
        <taxon>Magnoliopsida</taxon>
        <taxon>eudicotyledons</taxon>
        <taxon>Gunneridae</taxon>
        <taxon>Pentapetalae</taxon>
        <taxon>rosids</taxon>
        <taxon>fabids</taxon>
        <taxon>Fabales</taxon>
        <taxon>Fabaceae</taxon>
        <taxon>Papilionoideae</taxon>
        <taxon>50 kb inversion clade</taxon>
        <taxon>NPAAA clade</taxon>
        <taxon>indigoferoid/millettioid clade</taxon>
        <taxon>Phaseoleae</taxon>
        <taxon>Clitoria</taxon>
    </lineage>
</organism>
<dbReference type="Proteomes" id="UP001359559">
    <property type="component" value="Unassembled WGS sequence"/>
</dbReference>
<evidence type="ECO:0000313" key="3">
    <source>
        <dbReference type="Proteomes" id="UP001359559"/>
    </source>
</evidence>
<feature type="region of interest" description="Disordered" evidence="1">
    <location>
        <begin position="91"/>
        <end position="130"/>
    </location>
</feature>
<proteinExistence type="predicted"/>
<accession>A0AAN9JLB9</accession>
<comment type="caution">
    <text evidence="2">The sequence shown here is derived from an EMBL/GenBank/DDBJ whole genome shotgun (WGS) entry which is preliminary data.</text>
</comment>
<dbReference type="EMBL" id="JAYKXN010000003">
    <property type="protein sequence ID" value="KAK7301350.1"/>
    <property type="molecule type" value="Genomic_DNA"/>
</dbReference>